<evidence type="ECO:0000313" key="2">
    <source>
        <dbReference type="Proteomes" id="UP000789366"/>
    </source>
</evidence>
<proteinExistence type="predicted"/>
<protein>
    <submittedName>
        <fullName evidence="1">11973_t:CDS:1</fullName>
    </submittedName>
</protein>
<dbReference type="EMBL" id="CAJVPW010012063">
    <property type="protein sequence ID" value="CAG8631791.1"/>
    <property type="molecule type" value="Genomic_DNA"/>
</dbReference>
<gene>
    <name evidence="1" type="ORF">SPELUC_LOCUS8250</name>
</gene>
<sequence>MTDPVIVDDSNSRNRYSYLQWVPQHSLSGEGHNISRSMSLHLHSTFRRIFVGPTPVNWNYKKKSFWFSKSERAVHHGSRRQKTFRAATDVIGTTNMSSLDYNISDDRCEEQNIISDTPFLFEEPQELEIIESDTEHSIMNREIFYTPTEDLESFPITPPHNPRLFSSKKKSQLQSLSLNLQNLQQNVKSPEENDNVSVPSTNSSKYSINHDEINDRGINVYNNDEFSKSFISAESESFNAPVCESGIVLKEDRVLIRIERVYHSGVPRIYNYSTSKKYLTHSIGWREYIVKLTSDKGKRVDKLSFSSSTRLCLYSSVDYTIALSDPCDYGMKVFIFRPKTYALSIEWYRALYNLLRPPSIKPVPPICDVVVPDLNVRVQIPLEDRMQAFKITAEEITKTVLDELSGINEWEDVLSEWLKNSDVRLCWKSYDRIDWIVWEKNDNEKDRNDLLACPQFIEGTHQLQLRCTRHYPTSVTLPDETKLQEPPPVEGYLIRDEKLNKKRPLIYAVAPHVQGQEHSAAFIKADIKRRAKQILNAYGFINLIDIAEVKPLINDNEDTCENENLEDKSKERKSEGKGCPFELVMSNGMTIILEAYSKITMKEWVKCLNALVKYWKARLADDVKIRIIFDHIPALPFGTGKSGLLYQKARFYGTFINYYHVLTRGCLVFYQFQSWSIVGRKNRRSYHRQKGIINLLDCYIYSGHLTDHDLPHSSTSHKLGNEMLYLPRIYSDGMCCFDDDDECTFVVWQSNKHHVIERHGTIGLELQKKTKLDSS</sequence>
<reference evidence="1" key="1">
    <citation type="submission" date="2021-06" db="EMBL/GenBank/DDBJ databases">
        <authorList>
            <person name="Kallberg Y."/>
            <person name="Tangrot J."/>
            <person name="Rosling A."/>
        </authorList>
    </citation>
    <scope>NUCLEOTIDE SEQUENCE</scope>
    <source>
        <strain evidence="1">28 12/20/2015</strain>
    </source>
</reference>
<name>A0ACA9N3A9_9GLOM</name>
<organism evidence="1 2">
    <name type="scientific">Cetraspora pellucida</name>
    <dbReference type="NCBI Taxonomy" id="1433469"/>
    <lineage>
        <taxon>Eukaryota</taxon>
        <taxon>Fungi</taxon>
        <taxon>Fungi incertae sedis</taxon>
        <taxon>Mucoromycota</taxon>
        <taxon>Glomeromycotina</taxon>
        <taxon>Glomeromycetes</taxon>
        <taxon>Diversisporales</taxon>
        <taxon>Gigasporaceae</taxon>
        <taxon>Cetraspora</taxon>
    </lineage>
</organism>
<feature type="non-terminal residue" evidence="1">
    <location>
        <position position="775"/>
    </location>
</feature>
<evidence type="ECO:0000313" key="1">
    <source>
        <dbReference type="EMBL" id="CAG8631791.1"/>
    </source>
</evidence>
<accession>A0ACA9N3A9</accession>
<dbReference type="Proteomes" id="UP000789366">
    <property type="component" value="Unassembled WGS sequence"/>
</dbReference>
<comment type="caution">
    <text evidence="1">The sequence shown here is derived from an EMBL/GenBank/DDBJ whole genome shotgun (WGS) entry which is preliminary data.</text>
</comment>
<keyword evidence="2" id="KW-1185">Reference proteome</keyword>